<evidence type="ECO:0000313" key="1">
    <source>
        <dbReference type="EMBL" id="AVH41704.1"/>
    </source>
</evidence>
<gene>
    <name evidence="1" type="ORF">At1D1609_16500</name>
</gene>
<dbReference type="SUPFAM" id="SSF81901">
    <property type="entry name" value="HCP-like"/>
    <property type="match status" value="1"/>
</dbReference>
<dbReference type="InterPro" id="IPR006597">
    <property type="entry name" value="Sel1-like"/>
</dbReference>
<dbReference type="PANTHER" id="PTHR11102">
    <property type="entry name" value="SEL-1-LIKE PROTEIN"/>
    <property type="match status" value="1"/>
</dbReference>
<accession>A0A2L2LBI4</accession>
<proteinExistence type="predicted"/>
<dbReference type="InterPro" id="IPR050767">
    <property type="entry name" value="Sel1_AlgK"/>
</dbReference>
<protein>
    <submittedName>
        <fullName evidence="1">Sel1 domain-containing protein repeat-containing protein</fullName>
    </submittedName>
</protein>
<dbReference type="Pfam" id="PF08238">
    <property type="entry name" value="Sel1"/>
    <property type="match status" value="5"/>
</dbReference>
<dbReference type="InterPro" id="IPR011990">
    <property type="entry name" value="TPR-like_helical_dom_sf"/>
</dbReference>
<dbReference type="PANTHER" id="PTHR11102:SF160">
    <property type="entry name" value="ERAD-ASSOCIATED E3 UBIQUITIN-PROTEIN LIGASE COMPONENT HRD3"/>
    <property type="match status" value="1"/>
</dbReference>
<dbReference type="Proteomes" id="UP000237717">
    <property type="component" value="Chromosome I"/>
</dbReference>
<dbReference type="SMART" id="SM00671">
    <property type="entry name" value="SEL1"/>
    <property type="match status" value="5"/>
</dbReference>
<dbReference type="Gene3D" id="1.25.40.10">
    <property type="entry name" value="Tetratricopeptide repeat domain"/>
    <property type="match status" value="2"/>
</dbReference>
<dbReference type="EMBL" id="CP026924">
    <property type="protein sequence ID" value="AVH41704.1"/>
    <property type="molecule type" value="Genomic_DNA"/>
</dbReference>
<reference evidence="1 2" key="1">
    <citation type="submission" date="2018-02" db="EMBL/GenBank/DDBJ databases">
        <title>Complete genome sequence of Agrobacterium tumefaciens 1D1609.</title>
        <authorList>
            <person name="Cho S.-T."/>
            <person name="Haryono M."/>
            <person name="Chang H.-H."/>
            <person name="Santos M.N."/>
            <person name="Lai E.-M."/>
            <person name="Kuo C.-H."/>
        </authorList>
    </citation>
    <scope>NUCLEOTIDE SEQUENCE [LARGE SCALE GENOMIC DNA]</scope>
    <source>
        <strain evidence="1 2">1D1609</strain>
    </source>
</reference>
<evidence type="ECO:0000313" key="2">
    <source>
        <dbReference type="Proteomes" id="UP000237717"/>
    </source>
</evidence>
<organism evidence="1 2">
    <name type="scientific">Agrobacterium tumefaciens</name>
    <dbReference type="NCBI Taxonomy" id="358"/>
    <lineage>
        <taxon>Bacteria</taxon>
        <taxon>Pseudomonadati</taxon>
        <taxon>Pseudomonadota</taxon>
        <taxon>Alphaproteobacteria</taxon>
        <taxon>Hyphomicrobiales</taxon>
        <taxon>Rhizobiaceae</taxon>
        <taxon>Rhizobium/Agrobacterium group</taxon>
        <taxon>Agrobacterium</taxon>
        <taxon>Agrobacterium tumefaciens complex</taxon>
    </lineage>
</organism>
<sequence length="322" mass="33963">MMASRIHRKTPFLFAVTPKLTAPKKDEIALGANPENPDHGVQSMRNTSCRRPALTSLATIALMGALGLAQPATAGPLEDGKALLEKKDFANAAKAFADGFDKGDGEAGFHLARMVELGVGFTPDAVKARALYIAAAEKGSAAAMNRLGLMHLRGENVRQDFAAAAELICKSADLGNPEAQFNCAGLALDGLGRAKDAAIAFGYYEKASQNGHTGARNMEAALLRTGTGTGQDLTRAVKLFEQGASLGNPVSLYGFAEMLEKGEGVAADPIRAHLYYNLANERGHPGARASLERLTASMTPTEIEDAQARARNWKPAQTAEAN</sequence>
<dbReference type="AlphaFoldDB" id="A0A2L2LBI4"/>
<name>A0A2L2LBI4_AGRTU</name>